<proteinExistence type="predicted"/>
<dbReference type="EMBL" id="JBFXLT010000017">
    <property type="protein sequence ID" value="KAL2817554.1"/>
    <property type="molecule type" value="Genomic_DNA"/>
</dbReference>
<name>A0ABR4HQ03_9EURO</name>
<reference evidence="2 3" key="1">
    <citation type="submission" date="2024-07" db="EMBL/GenBank/DDBJ databases">
        <title>Section-level genome sequencing and comparative genomics of Aspergillus sections Usti and Cavernicolus.</title>
        <authorList>
            <consortium name="Lawrence Berkeley National Laboratory"/>
            <person name="Nybo J.L."/>
            <person name="Vesth T.C."/>
            <person name="Theobald S."/>
            <person name="Frisvad J.C."/>
            <person name="Larsen T.O."/>
            <person name="Kjaerboelling I."/>
            <person name="Rothschild-Mancinelli K."/>
            <person name="Lyhne E.K."/>
            <person name="Kogle M.E."/>
            <person name="Barry K."/>
            <person name="Clum A."/>
            <person name="Na H."/>
            <person name="Ledsgaard L."/>
            <person name="Lin J."/>
            <person name="Lipzen A."/>
            <person name="Kuo A."/>
            <person name="Riley R."/>
            <person name="Mondo S."/>
            <person name="Labutti K."/>
            <person name="Haridas S."/>
            <person name="Pangalinan J."/>
            <person name="Salamov A.A."/>
            <person name="Simmons B.A."/>
            <person name="Magnuson J.K."/>
            <person name="Chen J."/>
            <person name="Drula E."/>
            <person name="Henrissat B."/>
            <person name="Wiebenga A."/>
            <person name="Lubbers R.J."/>
            <person name="Gomes A.C."/>
            <person name="Makela M.R."/>
            <person name="Stajich J."/>
            <person name="Grigoriev I.V."/>
            <person name="Mortensen U.H."/>
            <person name="De Vries R.P."/>
            <person name="Baker S.E."/>
            <person name="Andersen M.R."/>
        </authorList>
    </citation>
    <scope>NUCLEOTIDE SEQUENCE [LARGE SCALE GENOMIC DNA]</scope>
    <source>
        <strain evidence="2 3">CBS 588.65</strain>
    </source>
</reference>
<accession>A0ABR4HQ03</accession>
<evidence type="ECO:0000313" key="2">
    <source>
        <dbReference type="EMBL" id="KAL2817554.1"/>
    </source>
</evidence>
<organism evidence="2 3">
    <name type="scientific">Aspergillus granulosus</name>
    <dbReference type="NCBI Taxonomy" id="176169"/>
    <lineage>
        <taxon>Eukaryota</taxon>
        <taxon>Fungi</taxon>
        <taxon>Dikarya</taxon>
        <taxon>Ascomycota</taxon>
        <taxon>Pezizomycotina</taxon>
        <taxon>Eurotiomycetes</taxon>
        <taxon>Eurotiomycetidae</taxon>
        <taxon>Eurotiales</taxon>
        <taxon>Aspergillaceae</taxon>
        <taxon>Aspergillus</taxon>
        <taxon>Aspergillus subgen. Nidulantes</taxon>
    </lineage>
</organism>
<evidence type="ECO:0000313" key="3">
    <source>
        <dbReference type="Proteomes" id="UP001610334"/>
    </source>
</evidence>
<sequence>MHTINQFLGMVDWCINCNEYAEPLCYKREHQMFKDIDWDPINYEKSPPKFDAIIAKSQEIHNEGVSPKTVCFSSARHDFAARTPDQSAKHSGLWNSKLFFNDSSDWPRYGVHKKSISPSQLSALECPQDIVDGELHEPTARNSVLTSPAFVKDDWLVGERALHLEGHDHEYCSVSEESQLGSLLSYMDHRAMARGTRATGHRPSVDNLVGVASDNNMTAADKLRLVDEAIIRRTADFKERIRNLKSKLETMTINFEADMGVLENRKIQLQGQISMISTACPIGNRKRQPEGYQDNAGSEASCFSDDSYDPLPSVVKRRRMR</sequence>
<evidence type="ECO:0000256" key="1">
    <source>
        <dbReference type="SAM" id="MobiDB-lite"/>
    </source>
</evidence>
<feature type="region of interest" description="Disordered" evidence="1">
    <location>
        <begin position="282"/>
        <end position="309"/>
    </location>
</feature>
<comment type="caution">
    <text evidence="2">The sequence shown here is derived from an EMBL/GenBank/DDBJ whole genome shotgun (WGS) entry which is preliminary data.</text>
</comment>
<dbReference type="Proteomes" id="UP001610334">
    <property type="component" value="Unassembled WGS sequence"/>
</dbReference>
<keyword evidence="3" id="KW-1185">Reference proteome</keyword>
<protein>
    <submittedName>
        <fullName evidence="2">Uncharacterized protein</fullName>
    </submittedName>
</protein>
<gene>
    <name evidence="2" type="ORF">BJX63DRAFT_429601</name>
</gene>